<accession>A2DN06</accession>
<reference evidence="2" key="1">
    <citation type="submission" date="2006-10" db="EMBL/GenBank/DDBJ databases">
        <authorList>
            <person name="Amadeo P."/>
            <person name="Zhao Q."/>
            <person name="Wortman J."/>
            <person name="Fraser-Liggett C."/>
            <person name="Carlton J."/>
        </authorList>
    </citation>
    <scope>NUCLEOTIDE SEQUENCE</scope>
    <source>
        <strain evidence="2">G3</strain>
    </source>
</reference>
<dbReference type="SMR" id="A2DN06"/>
<feature type="coiled-coil region" evidence="1">
    <location>
        <begin position="182"/>
        <end position="209"/>
    </location>
</feature>
<dbReference type="RefSeq" id="XP_001579169.1">
    <property type="nucleotide sequence ID" value="XM_001579119.1"/>
</dbReference>
<dbReference type="EMBL" id="DS113221">
    <property type="protein sequence ID" value="EAY18183.1"/>
    <property type="molecule type" value="Genomic_DNA"/>
</dbReference>
<proteinExistence type="predicted"/>
<sequence>MEYNQQLAAKYSDFFQYVTDFVNAHTPELKEDLRLLRMYSAPLFQKYLDMANFTNNIFTVWRTFNDTYLRYIKLFKPTKEIVDKFYELRELLEKEILKYYPAYANDMQRLSDFKKLVLEFERTPEKDRSLYSKIFGQCYIPYKICSDKRLEENCTPLPEDTYGKVFGFLLYLQGPVVKFKREQEEKEKREQWKRYIEEAKKKKKLEERRDLQSVEIEPYHNDFDGPIRRLYQPLV</sequence>
<protein>
    <submittedName>
        <fullName evidence="2">Uncharacterized protein</fullName>
    </submittedName>
</protein>
<dbReference type="InParanoid" id="A2DN06"/>
<dbReference type="KEGG" id="tva:5463685"/>
<organism evidence="2 3">
    <name type="scientific">Trichomonas vaginalis (strain ATCC PRA-98 / G3)</name>
    <dbReference type="NCBI Taxonomy" id="412133"/>
    <lineage>
        <taxon>Eukaryota</taxon>
        <taxon>Metamonada</taxon>
        <taxon>Parabasalia</taxon>
        <taxon>Trichomonadida</taxon>
        <taxon>Trichomonadidae</taxon>
        <taxon>Trichomonas</taxon>
    </lineage>
</organism>
<gene>
    <name evidence="2" type="ORF">TVAG_122490</name>
</gene>
<reference evidence="2" key="2">
    <citation type="journal article" date="2007" name="Science">
        <title>Draft genome sequence of the sexually transmitted pathogen Trichomonas vaginalis.</title>
        <authorList>
            <person name="Carlton J.M."/>
            <person name="Hirt R.P."/>
            <person name="Silva J.C."/>
            <person name="Delcher A.L."/>
            <person name="Schatz M."/>
            <person name="Zhao Q."/>
            <person name="Wortman J.R."/>
            <person name="Bidwell S.L."/>
            <person name="Alsmark U.C.M."/>
            <person name="Besteiro S."/>
            <person name="Sicheritz-Ponten T."/>
            <person name="Noel C.J."/>
            <person name="Dacks J.B."/>
            <person name="Foster P.G."/>
            <person name="Simillion C."/>
            <person name="Van de Peer Y."/>
            <person name="Miranda-Saavedra D."/>
            <person name="Barton G.J."/>
            <person name="Westrop G.D."/>
            <person name="Mueller S."/>
            <person name="Dessi D."/>
            <person name="Fiori P.L."/>
            <person name="Ren Q."/>
            <person name="Paulsen I."/>
            <person name="Zhang H."/>
            <person name="Bastida-Corcuera F.D."/>
            <person name="Simoes-Barbosa A."/>
            <person name="Brown M.T."/>
            <person name="Hayes R.D."/>
            <person name="Mukherjee M."/>
            <person name="Okumura C.Y."/>
            <person name="Schneider R."/>
            <person name="Smith A.J."/>
            <person name="Vanacova S."/>
            <person name="Villalvazo M."/>
            <person name="Haas B.J."/>
            <person name="Pertea M."/>
            <person name="Feldblyum T.V."/>
            <person name="Utterback T.R."/>
            <person name="Shu C.L."/>
            <person name="Osoegawa K."/>
            <person name="de Jong P.J."/>
            <person name="Hrdy I."/>
            <person name="Horvathova L."/>
            <person name="Zubacova Z."/>
            <person name="Dolezal P."/>
            <person name="Malik S.B."/>
            <person name="Logsdon J.M. Jr."/>
            <person name="Henze K."/>
            <person name="Gupta A."/>
            <person name="Wang C.C."/>
            <person name="Dunne R.L."/>
            <person name="Upcroft J.A."/>
            <person name="Upcroft P."/>
            <person name="White O."/>
            <person name="Salzberg S.L."/>
            <person name="Tang P."/>
            <person name="Chiu C.-H."/>
            <person name="Lee Y.-S."/>
            <person name="Embley T.M."/>
            <person name="Coombs G.H."/>
            <person name="Mottram J.C."/>
            <person name="Tachezy J."/>
            <person name="Fraser-Liggett C.M."/>
            <person name="Johnson P.J."/>
        </authorList>
    </citation>
    <scope>NUCLEOTIDE SEQUENCE [LARGE SCALE GENOMIC DNA]</scope>
    <source>
        <strain evidence="2">G3</strain>
    </source>
</reference>
<name>A2DN06_TRIV3</name>
<keyword evidence="1" id="KW-0175">Coiled coil</keyword>
<dbReference type="Proteomes" id="UP000001542">
    <property type="component" value="Unassembled WGS sequence"/>
</dbReference>
<keyword evidence="3" id="KW-1185">Reference proteome</keyword>
<dbReference type="AlphaFoldDB" id="A2DN06"/>
<evidence type="ECO:0000313" key="2">
    <source>
        <dbReference type="EMBL" id="EAY18183.1"/>
    </source>
</evidence>
<dbReference type="VEuPathDB" id="TrichDB:TVAGG3_1010590"/>
<evidence type="ECO:0000256" key="1">
    <source>
        <dbReference type="SAM" id="Coils"/>
    </source>
</evidence>
<dbReference type="VEuPathDB" id="TrichDB:TVAG_122580"/>
<evidence type="ECO:0000313" key="3">
    <source>
        <dbReference type="Proteomes" id="UP000001542"/>
    </source>
</evidence>